<dbReference type="PROSITE" id="PS51704">
    <property type="entry name" value="GP_PDE"/>
    <property type="match status" value="1"/>
</dbReference>
<dbReference type="EMBL" id="LT629799">
    <property type="protein sequence ID" value="SDV04441.1"/>
    <property type="molecule type" value="Genomic_DNA"/>
</dbReference>
<dbReference type="SUPFAM" id="SSF51695">
    <property type="entry name" value="PLC-like phosphodiesterases"/>
    <property type="match status" value="1"/>
</dbReference>
<accession>A0A1H2NGW8</accession>
<dbReference type="PANTHER" id="PTHR46211">
    <property type="entry name" value="GLYCEROPHOSPHORYL DIESTER PHOSPHODIESTERASE"/>
    <property type="match status" value="1"/>
</dbReference>
<keyword evidence="3" id="KW-1185">Reference proteome</keyword>
<dbReference type="GO" id="GO:0006629">
    <property type="term" value="P:lipid metabolic process"/>
    <property type="evidence" value="ECO:0007669"/>
    <property type="project" value="InterPro"/>
</dbReference>
<dbReference type="InterPro" id="IPR030395">
    <property type="entry name" value="GP_PDE_dom"/>
</dbReference>
<dbReference type="AlphaFoldDB" id="A0A1H2NGW8"/>
<dbReference type="InterPro" id="IPR017946">
    <property type="entry name" value="PLC-like_Pdiesterase_TIM-brl"/>
</dbReference>
<dbReference type="PANTHER" id="PTHR46211:SF14">
    <property type="entry name" value="GLYCEROPHOSPHODIESTER PHOSPHODIESTERASE"/>
    <property type="match status" value="1"/>
</dbReference>
<dbReference type="STRING" id="546874.SAMN04488544_3976"/>
<proteinExistence type="predicted"/>
<name>A0A1H2NGW8_9ACTN</name>
<evidence type="ECO:0000313" key="2">
    <source>
        <dbReference type="EMBL" id="SDV04441.1"/>
    </source>
</evidence>
<dbReference type="Pfam" id="PF03009">
    <property type="entry name" value="GDPD"/>
    <property type="match status" value="1"/>
</dbReference>
<reference evidence="3" key="1">
    <citation type="submission" date="2016-10" db="EMBL/GenBank/DDBJ databases">
        <authorList>
            <person name="Varghese N."/>
            <person name="Submissions S."/>
        </authorList>
    </citation>
    <scope>NUCLEOTIDE SEQUENCE [LARGE SCALE GENOMIC DNA]</scope>
    <source>
        <strain evidence="3">DSM 21743</strain>
    </source>
</reference>
<evidence type="ECO:0000259" key="1">
    <source>
        <dbReference type="PROSITE" id="PS51704"/>
    </source>
</evidence>
<dbReference type="Proteomes" id="UP000198825">
    <property type="component" value="Chromosome I"/>
</dbReference>
<dbReference type="OrthoDB" id="3268277at2"/>
<organism evidence="2 3">
    <name type="scientific">Microlunatus sagamiharensis</name>
    <dbReference type="NCBI Taxonomy" id="546874"/>
    <lineage>
        <taxon>Bacteria</taxon>
        <taxon>Bacillati</taxon>
        <taxon>Actinomycetota</taxon>
        <taxon>Actinomycetes</taxon>
        <taxon>Propionibacteriales</taxon>
        <taxon>Propionibacteriaceae</taxon>
        <taxon>Microlunatus</taxon>
    </lineage>
</organism>
<gene>
    <name evidence="2" type="ORF">SAMN04488544_3976</name>
</gene>
<dbReference type="GO" id="GO:0008081">
    <property type="term" value="F:phosphoric diester hydrolase activity"/>
    <property type="evidence" value="ECO:0007669"/>
    <property type="project" value="InterPro"/>
</dbReference>
<feature type="domain" description="GP-PDE" evidence="1">
    <location>
        <begin position="1"/>
        <end position="223"/>
    </location>
</feature>
<evidence type="ECO:0000313" key="3">
    <source>
        <dbReference type="Proteomes" id="UP000198825"/>
    </source>
</evidence>
<protein>
    <submittedName>
        <fullName evidence="2">Glycerophosphoryl diester phosphodiesterase</fullName>
    </submittedName>
</protein>
<sequence length="223" mass="23870">MTTYAYGQAAALPGLAALEVSLCLSADGVLVCSHDATTTRTTGVGWTIAEQPWSALSTLRVSAAGTVDPSQPAQPLSRFEEVAPFADRFVLFAEPKVQEATQPLLTALSALAQPERTVWKSYVNAAAFTEAKARGFTTWGYVLDQPSHLGDNLERFAASDTIDMLGIALSESDELVSAVVAAGARHGKQTMAYPLSTPEQRERALRLGCTGLMTSRIRELLPR</sequence>
<dbReference type="Gene3D" id="3.20.20.190">
    <property type="entry name" value="Phosphatidylinositol (PI) phosphodiesterase"/>
    <property type="match status" value="1"/>
</dbReference>